<evidence type="ECO:0000313" key="10">
    <source>
        <dbReference type="Proteomes" id="UP000026714"/>
    </source>
</evidence>
<dbReference type="InterPro" id="IPR011047">
    <property type="entry name" value="Quinoprotein_ADH-like_sf"/>
</dbReference>
<dbReference type="Pfam" id="PF05567">
    <property type="entry name" value="T4P_PilY1"/>
    <property type="match status" value="1"/>
</dbReference>
<feature type="domain" description="VWFA" evidence="8">
    <location>
        <begin position="44"/>
        <end position="315"/>
    </location>
</feature>
<dbReference type="InterPro" id="IPR002035">
    <property type="entry name" value="VWF_A"/>
</dbReference>
<feature type="chain" id="PRO_5001576722" description="VWFA domain-containing protein" evidence="7">
    <location>
        <begin position="26"/>
        <end position="981"/>
    </location>
</feature>
<protein>
    <recommendedName>
        <fullName evidence="8">VWFA domain-containing protein</fullName>
    </recommendedName>
</protein>
<dbReference type="EMBL" id="AZRA01000017">
    <property type="protein sequence ID" value="KDB53725.1"/>
    <property type="molecule type" value="Genomic_DNA"/>
</dbReference>
<dbReference type="SUPFAM" id="SSF50998">
    <property type="entry name" value="Quinoprotein alcohol dehydrogenase-like"/>
    <property type="match status" value="1"/>
</dbReference>
<dbReference type="InterPro" id="IPR008707">
    <property type="entry name" value="B-propeller_PilY1"/>
</dbReference>
<evidence type="ECO:0000313" key="9">
    <source>
        <dbReference type="EMBL" id="KDB53725.1"/>
    </source>
</evidence>
<dbReference type="GO" id="GO:0009289">
    <property type="term" value="C:pilus"/>
    <property type="evidence" value="ECO:0007669"/>
    <property type="project" value="UniProtKB-SubCell"/>
</dbReference>
<keyword evidence="6" id="KW-0281">Fimbrium</keyword>
<feature type="signal peptide" evidence="7">
    <location>
        <begin position="1"/>
        <end position="25"/>
    </location>
</feature>
<sequence>MKTNPRIGLSPLPALLALVAGPALAQTVSLAQSPLYLEAGVKPNVLVVYDNSPSMEFMLPGGQGTVLLAHPNTRGNIARAALRDIIGTYRSQFRWGLATFENQGLYGPTYDSRSSLPVMYYSRSTAGMGLLRRAVQDDSAAHQSALLSLLATETENLNTPEIKNGSIGTPLPGAMRTAFQYYANTLSGTSSPITNRTCQRNYVLLATDGDPTIRIGGAAYSDQDITNQQVNGSWVFGQAAQDVFTEIGRLRTLTVSGNAAINGQYDVQTYVVGLGEVATNQASIAAMNRMATVGGTGSAYMATDRATLNAAFAQITADIQARTAASAGVAISTGAWKSGTQVFQARFNTGDWSGELRALEMLSSGALATTPTWEAGQRLGLKHWSTGRQILTYRAASALGSRGVPFRWPANAAAPGATEIPLTLVAALNRNGAGVVDTHGALRLNYLRGDASRELRRCPACTAPAAFRNRPTTVLGDIVNSTPLLVTSGGRFVRDSAEAAAYDTFRRARAAMAPVVYVGANDGQLHAFDARTGDELFAYVPGLVADRLAALPEAGYTHQYSVDGPLAAGDVHYAGGWKTLLAGTGGAGAKGLYALDISDPANFTEATASRVARWEIDGSDTSVGHILQQPLIAKARNGRWMVFSGNGLNSTGGVAQLLVIDAETGVPVRVSTRSGTAASPNGLLGLTGISTAGDGVVDVIYAGDQQGQMWKFDLSASDPLAWKVAYGPAAAPRPLFSTASGQPITARPDVTPHPAGGYLVSFGTGSYLSRGDLSSTTTQTLYGIRDSGTTVSANELVSQSVLGTQTGGDGRTYRFSTYAVGRPSTLFSGDNQLTETAFRTGRKGWRLDLPASGERIVTEVLIRAGKVIVSTLIPSSDPCAYGGDGWVMELDAITGNRADSPALDTNGDNRVDAADRLTLSGQLAHVSGVRVGGIPSAPSIVRASDRALDDKIVNTSSGTTVRIRESGITATSGRSSWEQLQ</sequence>
<dbReference type="GO" id="GO:0046872">
    <property type="term" value="F:metal ion binding"/>
    <property type="evidence" value="ECO:0007669"/>
    <property type="project" value="UniProtKB-KW"/>
</dbReference>
<reference evidence="9 10" key="1">
    <citation type="journal article" date="2014" name="FEMS Microbiol. Ecol.">
        <title>Sphaerotilus natans encrusted with nanoball-shaped Fe(III) oxide minerals formed by nitrate-reducing mixotrophic Fe(II) oxidation.</title>
        <authorList>
            <person name="Park S."/>
            <person name="Kim D.H."/>
            <person name="Lee J.H."/>
            <person name="Hur H.G."/>
        </authorList>
    </citation>
    <scope>NUCLEOTIDE SEQUENCE [LARGE SCALE GENOMIC DNA]</scope>
    <source>
        <strain evidence="9 10">DSM 6575</strain>
    </source>
</reference>
<dbReference type="RefSeq" id="WP_051631543.1">
    <property type="nucleotide sequence ID" value="NZ_AZRA01000017.1"/>
</dbReference>
<evidence type="ECO:0000256" key="7">
    <source>
        <dbReference type="SAM" id="SignalP"/>
    </source>
</evidence>
<dbReference type="eggNOG" id="COG3419">
    <property type="taxonomic scope" value="Bacteria"/>
</dbReference>
<name>A0A059KQS8_9BURK</name>
<dbReference type="Proteomes" id="UP000026714">
    <property type="component" value="Unassembled WGS sequence"/>
</dbReference>
<comment type="similarity">
    <text evidence="2">Belongs to the PilY1 family.</text>
</comment>
<organism evidence="9 10">
    <name type="scientific">Sphaerotilus natans subsp. natans DSM 6575</name>
    <dbReference type="NCBI Taxonomy" id="1286631"/>
    <lineage>
        <taxon>Bacteria</taxon>
        <taxon>Pseudomonadati</taxon>
        <taxon>Pseudomonadota</taxon>
        <taxon>Betaproteobacteria</taxon>
        <taxon>Burkholderiales</taxon>
        <taxon>Sphaerotilaceae</taxon>
        <taxon>Sphaerotilus</taxon>
    </lineage>
</organism>
<dbReference type="AlphaFoldDB" id="A0A059KQS8"/>
<evidence type="ECO:0000256" key="6">
    <source>
        <dbReference type="ARBA" id="ARBA00023263"/>
    </source>
</evidence>
<dbReference type="Gene3D" id="2.130.10.10">
    <property type="entry name" value="YVTN repeat-like/Quinoprotein amine dehydrogenase"/>
    <property type="match status" value="1"/>
</dbReference>
<keyword evidence="7" id="KW-0732">Signal</keyword>
<keyword evidence="5" id="KW-0106">Calcium</keyword>
<keyword evidence="3" id="KW-1029">Fimbrium biogenesis</keyword>
<evidence type="ECO:0000256" key="2">
    <source>
        <dbReference type="ARBA" id="ARBA00008387"/>
    </source>
</evidence>
<dbReference type="PATRIC" id="fig|1286631.3.peg.693"/>
<evidence type="ECO:0000256" key="5">
    <source>
        <dbReference type="ARBA" id="ARBA00022837"/>
    </source>
</evidence>
<dbReference type="InterPro" id="IPR036465">
    <property type="entry name" value="vWFA_dom_sf"/>
</dbReference>
<dbReference type="InterPro" id="IPR015943">
    <property type="entry name" value="WD40/YVTN_repeat-like_dom_sf"/>
</dbReference>
<comment type="caution">
    <text evidence="9">The sequence shown here is derived from an EMBL/GenBank/DDBJ whole genome shotgun (WGS) entry which is preliminary data.</text>
</comment>
<evidence type="ECO:0000256" key="1">
    <source>
        <dbReference type="ARBA" id="ARBA00004561"/>
    </source>
</evidence>
<accession>A0A059KQS8</accession>
<keyword evidence="4" id="KW-0479">Metal-binding</keyword>
<evidence type="ECO:0000256" key="4">
    <source>
        <dbReference type="ARBA" id="ARBA00022723"/>
    </source>
</evidence>
<keyword evidence="10" id="KW-1185">Reference proteome</keyword>
<evidence type="ECO:0000256" key="3">
    <source>
        <dbReference type="ARBA" id="ARBA00022558"/>
    </source>
</evidence>
<gene>
    <name evidence="9" type="ORF">X805_07030</name>
</gene>
<dbReference type="Gene3D" id="3.40.50.410">
    <property type="entry name" value="von Willebrand factor, type A domain"/>
    <property type="match status" value="1"/>
</dbReference>
<evidence type="ECO:0000259" key="8">
    <source>
        <dbReference type="PROSITE" id="PS50234"/>
    </source>
</evidence>
<dbReference type="SUPFAM" id="SSF53300">
    <property type="entry name" value="vWA-like"/>
    <property type="match status" value="1"/>
</dbReference>
<dbReference type="STRING" id="34103.SAMN05421778_10393"/>
<proteinExistence type="inferred from homology"/>
<comment type="subcellular location">
    <subcellularLocation>
        <location evidence="1">Fimbrium</location>
    </subcellularLocation>
</comment>
<dbReference type="PROSITE" id="PS50234">
    <property type="entry name" value="VWFA"/>
    <property type="match status" value="1"/>
</dbReference>